<organism evidence="1 2">
    <name type="scientific">Pararge aegeria aegeria</name>
    <dbReference type="NCBI Taxonomy" id="348720"/>
    <lineage>
        <taxon>Eukaryota</taxon>
        <taxon>Metazoa</taxon>
        <taxon>Ecdysozoa</taxon>
        <taxon>Arthropoda</taxon>
        <taxon>Hexapoda</taxon>
        <taxon>Insecta</taxon>
        <taxon>Pterygota</taxon>
        <taxon>Neoptera</taxon>
        <taxon>Endopterygota</taxon>
        <taxon>Lepidoptera</taxon>
        <taxon>Glossata</taxon>
        <taxon>Ditrysia</taxon>
        <taxon>Papilionoidea</taxon>
        <taxon>Nymphalidae</taxon>
        <taxon>Satyrinae</taxon>
        <taxon>Satyrini</taxon>
        <taxon>Parargina</taxon>
        <taxon>Pararge</taxon>
    </lineage>
</organism>
<keyword evidence="2" id="KW-1185">Reference proteome</keyword>
<name>A0A8S4QY64_9NEOP</name>
<gene>
    <name evidence="1" type="primary">jg20708</name>
    <name evidence="1" type="ORF">PAEG_LOCUS7194</name>
</gene>
<dbReference type="EMBL" id="CAKXAJ010021422">
    <property type="protein sequence ID" value="CAH2226490.1"/>
    <property type="molecule type" value="Genomic_DNA"/>
</dbReference>
<comment type="caution">
    <text evidence="1">The sequence shown here is derived from an EMBL/GenBank/DDBJ whole genome shotgun (WGS) entry which is preliminary data.</text>
</comment>
<feature type="non-terminal residue" evidence="1">
    <location>
        <position position="1"/>
    </location>
</feature>
<dbReference type="OrthoDB" id="6427855at2759"/>
<accession>A0A8S4QY64</accession>
<sequence>SVPPICAPFMNWSKEERLAYDQAKKRTDDYLSSLEEKLHEGIQIGHQKGKIEGIAEGEQQAKIAVAKNLLSAGVSTDIISQTTGLSLDEIKQLQAEKIT</sequence>
<proteinExistence type="predicted"/>
<evidence type="ECO:0000313" key="2">
    <source>
        <dbReference type="Proteomes" id="UP000838756"/>
    </source>
</evidence>
<dbReference type="AlphaFoldDB" id="A0A8S4QY64"/>
<evidence type="ECO:0000313" key="1">
    <source>
        <dbReference type="EMBL" id="CAH2226490.1"/>
    </source>
</evidence>
<dbReference type="Proteomes" id="UP000838756">
    <property type="component" value="Unassembled WGS sequence"/>
</dbReference>
<reference evidence="1" key="1">
    <citation type="submission" date="2022-03" db="EMBL/GenBank/DDBJ databases">
        <authorList>
            <person name="Lindestad O."/>
        </authorList>
    </citation>
    <scope>NUCLEOTIDE SEQUENCE</scope>
</reference>
<protein>
    <submittedName>
        <fullName evidence="1">Jg20708 protein</fullName>
    </submittedName>
</protein>